<accession>A0A645GKG6</accession>
<comment type="caution">
    <text evidence="1">The sequence shown here is derived from an EMBL/GenBank/DDBJ whole genome shotgun (WGS) entry which is preliminary data.</text>
</comment>
<dbReference type="AlphaFoldDB" id="A0A645GKG6"/>
<name>A0A645GKG6_9ZZZZ</name>
<dbReference type="EMBL" id="VSSQ01072991">
    <property type="protein sequence ID" value="MPN24213.1"/>
    <property type="molecule type" value="Genomic_DNA"/>
</dbReference>
<gene>
    <name evidence="1" type="ORF">SDC9_171607</name>
</gene>
<sequence length="134" mass="15575">MSDLSAAYAATLSSFFPEFFFCKLPEVTFPHACKYLVSRNVSLNALKSYPFRQDSLYVCNEFCRFFVGKSLIFPSFPHSVQRCAFGHKCRINLQVVRSEARIFKEFFKSLQVEFGICSRKVRHHMKAYFKCAVP</sequence>
<organism evidence="1">
    <name type="scientific">bioreactor metagenome</name>
    <dbReference type="NCBI Taxonomy" id="1076179"/>
    <lineage>
        <taxon>unclassified sequences</taxon>
        <taxon>metagenomes</taxon>
        <taxon>ecological metagenomes</taxon>
    </lineage>
</organism>
<proteinExistence type="predicted"/>
<evidence type="ECO:0000313" key="1">
    <source>
        <dbReference type="EMBL" id="MPN24213.1"/>
    </source>
</evidence>
<protein>
    <submittedName>
        <fullName evidence="1">Uncharacterized protein</fullName>
    </submittedName>
</protein>
<reference evidence="1" key="1">
    <citation type="submission" date="2019-08" db="EMBL/GenBank/DDBJ databases">
        <authorList>
            <person name="Kucharzyk K."/>
            <person name="Murdoch R.W."/>
            <person name="Higgins S."/>
            <person name="Loffler F."/>
        </authorList>
    </citation>
    <scope>NUCLEOTIDE SEQUENCE</scope>
</reference>